<evidence type="ECO:0000313" key="1">
    <source>
        <dbReference type="EMBL" id="KAH8001639.1"/>
    </source>
</evidence>
<evidence type="ECO:0000313" key="2">
    <source>
        <dbReference type="Proteomes" id="UP000827872"/>
    </source>
</evidence>
<sequence length="596" mass="67001">MQRASPTPQPPSFPLLPHICTSLLLPPPSSPSSNENLVRLCASLRTQYKTLAPDPPRKQKRVPAYAALSPRDLDGGGSLGDRLVPASPNRRGQRRACRFPRAFGSGAKMLSGSPQRRFPPAGSMLRRAGCFFLLSLAAQVQSQESAAERLSPCFGTKSRYETSNPRLLQDPLSLGPPQPGFPLQPASCTPLQIVTVIRHGTRFPTGGQIKKLAQLHGLVVRRNGTCPASEALAHWDMWYRQSMDGHLAERGRYDMLMLARRLAARFPGPLAPQRRFVFTSSHKPRCVNSSEAFRDGLYQALYGQEQLTSGNNPAMLGEIKINDTLMRFFDLCEKFVRDVDNNNDAMHEVNDFKKSPEMKKVIERIADKLCLSVDQLNADLVQVGFFACSFELAIKNISSPWCSIFSETDALVLEYLNDLKQYWKRGYGYDINSRASCVLFQDIFRNLDQAVKESKKTVFKITVDEDLSMPISSPAVLQFGHAETLLPVLSVMGYFKDSEPLKANNYHKQMNRKFRSGRIVPYAANLVFVLYHCDQAPSPNEEYKIQILLNEKLLEFPWSGKTVISLDNLKKHYKDILQKCHFAEVCDVSQNTTAFF</sequence>
<gene>
    <name evidence="1" type="ORF">K3G42_013231</name>
</gene>
<comment type="caution">
    <text evidence="1">The sequence shown here is derived from an EMBL/GenBank/DDBJ whole genome shotgun (WGS) entry which is preliminary data.</text>
</comment>
<proteinExistence type="predicted"/>
<dbReference type="Proteomes" id="UP000827872">
    <property type="component" value="Linkage Group LG08"/>
</dbReference>
<dbReference type="EMBL" id="CM037621">
    <property type="protein sequence ID" value="KAH8001639.1"/>
    <property type="molecule type" value="Genomic_DNA"/>
</dbReference>
<keyword evidence="2" id="KW-1185">Reference proteome</keyword>
<protein>
    <submittedName>
        <fullName evidence="1">Uncharacterized protein</fullName>
    </submittedName>
</protein>
<organism evidence="1 2">
    <name type="scientific">Sphaerodactylus townsendi</name>
    <dbReference type="NCBI Taxonomy" id="933632"/>
    <lineage>
        <taxon>Eukaryota</taxon>
        <taxon>Metazoa</taxon>
        <taxon>Chordata</taxon>
        <taxon>Craniata</taxon>
        <taxon>Vertebrata</taxon>
        <taxon>Euteleostomi</taxon>
        <taxon>Lepidosauria</taxon>
        <taxon>Squamata</taxon>
        <taxon>Bifurcata</taxon>
        <taxon>Gekkota</taxon>
        <taxon>Sphaerodactylidae</taxon>
        <taxon>Sphaerodactylus</taxon>
    </lineage>
</organism>
<name>A0ACB8F8Y5_9SAUR</name>
<accession>A0ACB8F8Y5</accession>
<reference evidence="1" key="1">
    <citation type="submission" date="2021-08" db="EMBL/GenBank/DDBJ databases">
        <title>The first chromosome-level gecko genome reveals the dynamic sex chromosomes of Neotropical dwarf geckos (Sphaerodactylidae: Sphaerodactylus).</title>
        <authorList>
            <person name="Pinto B.J."/>
            <person name="Keating S.E."/>
            <person name="Gamble T."/>
        </authorList>
    </citation>
    <scope>NUCLEOTIDE SEQUENCE</scope>
    <source>
        <strain evidence="1">TG3544</strain>
    </source>
</reference>